<proteinExistence type="predicted"/>
<sequence length="420" mass="44206">MAANLTSGTRQSYDPGHGKRIMQGVRPDIVLLQELNYGDNGADALRTFVNDTFDSTFSYYREAGAQIPNGIVSRYPILEAGEWEDSEAPNRDFAWARIDIPGPIDLWAVSVHFLTASSSRRQAEARQLVERIRESLPEGDYLVIGGDFNTDTRTEPCISTLSEVVVTSSPYPADRNGDSDTNAGRSKPYDWVLVDADLDAHETAVMIGESSFANGLVADTRVYTPIAEISPALATDSGADQMQHMGVVRDFLIPVDASPVDPTPGTAAVFLNEILANEPGSDTASEFVEIVNLGSSAASLGGWTLSDRVSVRHTFAAGTTLAPDAAIVVYGGATAVPPGASGAVAASTGRLELTNTDDTVTLKDASGATVDAMTYDATLSTDGVSINRDPDATPGQPFALHTALAASASSPGTRVDGSPF</sequence>
<feature type="domain" description="LTD" evidence="2">
    <location>
        <begin position="263"/>
        <end position="377"/>
    </location>
</feature>
<organism evidence="3 4">
    <name type="scientific">Sorangium cellulosum</name>
    <name type="common">Polyangium cellulosum</name>
    <dbReference type="NCBI Taxonomy" id="56"/>
    <lineage>
        <taxon>Bacteria</taxon>
        <taxon>Pseudomonadati</taxon>
        <taxon>Myxococcota</taxon>
        <taxon>Polyangia</taxon>
        <taxon>Polyangiales</taxon>
        <taxon>Polyangiaceae</taxon>
        <taxon>Sorangium</taxon>
    </lineage>
</organism>
<dbReference type="InterPro" id="IPR001322">
    <property type="entry name" value="Lamin_tail_dom"/>
</dbReference>
<dbReference type="SUPFAM" id="SSF56219">
    <property type="entry name" value="DNase I-like"/>
    <property type="match status" value="1"/>
</dbReference>
<dbReference type="Pfam" id="PF00932">
    <property type="entry name" value="LTD"/>
    <property type="match status" value="1"/>
</dbReference>
<dbReference type="Gene3D" id="2.60.40.1260">
    <property type="entry name" value="Lamin Tail domain"/>
    <property type="match status" value="1"/>
</dbReference>
<protein>
    <recommendedName>
        <fullName evidence="2">LTD domain-containing protein</fullName>
    </recommendedName>
</protein>
<evidence type="ECO:0000313" key="3">
    <source>
        <dbReference type="EMBL" id="AUX29058.1"/>
    </source>
</evidence>
<dbReference type="GO" id="GO:0003824">
    <property type="term" value="F:catalytic activity"/>
    <property type="evidence" value="ECO:0007669"/>
    <property type="project" value="InterPro"/>
</dbReference>
<evidence type="ECO:0000313" key="4">
    <source>
        <dbReference type="Proteomes" id="UP000295497"/>
    </source>
</evidence>
<dbReference type="SUPFAM" id="SSF74853">
    <property type="entry name" value="Lamin A/C globular tail domain"/>
    <property type="match status" value="1"/>
</dbReference>
<dbReference type="Pfam" id="PF03372">
    <property type="entry name" value="Exo_endo_phos"/>
    <property type="match status" value="1"/>
</dbReference>
<dbReference type="AlphaFoldDB" id="A0A4P2QHL9"/>
<dbReference type="PROSITE" id="PS51841">
    <property type="entry name" value="LTD"/>
    <property type="match status" value="1"/>
</dbReference>
<dbReference type="InterPro" id="IPR036691">
    <property type="entry name" value="Endo/exonu/phosph_ase_sf"/>
</dbReference>
<name>A0A4P2QHL9_SORCE</name>
<dbReference type="Gene3D" id="3.60.10.10">
    <property type="entry name" value="Endonuclease/exonuclease/phosphatase"/>
    <property type="match status" value="1"/>
</dbReference>
<dbReference type="Proteomes" id="UP000295497">
    <property type="component" value="Chromosome"/>
</dbReference>
<evidence type="ECO:0000256" key="1">
    <source>
        <dbReference type="SAM" id="MobiDB-lite"/>
    </source>
</evidence>
<dbReference type="InterPro" id="IPR005135">
    <property type="entry name" value="Endo/exonuclease/phosphatase"/>
</dbReference>
<evidence type="ECO:0000259" key="2">
    <source>
        <dbReference type="PROSITE" id="PS51841"/>
    </source>
</evidence>
<feature type="compositionally biased region" description="Polar residues" evidence="1">
    <location>
        <begin position="1"/>
        <end position="12"/>
    </location>
</feature>
<feature type="region of interest" description="Disordered" evidence="1">
    <location>
        <begin position="1"/>
        <end position="20"/>
    </location>
</feature>
<dbReference type="EMBL" id="CP012672">
    <property type="protein sequence ID" value="AUX29058.1"/>
    <property type="molecule type" value="Genomic_DNA"/>
</dbReference>
<gene>
    <name evidence="3" type="ORF">SOCE836_011440</name>
</gene>
<reference evidence="3 4" key="1">
    <citation type="submission" date="2015-09" db="EMBL/GenBank/DDBJ databases">
        <title>Sorangium comparison.</title>
        <authorList>
            <person name="Zaburannyi N."/>
            <person name="Bunk B."/>
            <person name="Overmann J."/>
            <person name="Mueller R."/>
        </authorList>
    </citation>
    <scope>NUCLEOTIDE SEQUENCE [LARGE SCALE GENOMIC DNA]</scope>
    <source>
        <strain evidence="3 4">So ce836</strain>
    </source>
</reference>
<accession>A0A4P2QHL9</accession>
<dbReference type="InterPro" id="IPR036415">
    <property type="entry name" value="Lamin_tail_dom_sf"/>
</dbReference>